<dbReference type="Pfam" id="PF01156">
    <property type="entry name" value="IU_nuc_hydro"/>
    <property type="match status" value="1"/>
</dbReference>
<dbReference type="CDD" id="cd02651">
    <property type="entry name" value="nuc_hydro_IU_UC_XIUA"/>
    <property type="match status" value="1"/>
</dbReference>
<reference evidence="4 5" key="1">
    <citation type="submission" date="2018-06" db="EMBL/GenBank/DDBJ databases">
        <authorList>
            <consortium name="Pathogen Informatics"/>
            <person name="Doyle S."/>
        </authorList>
    </citation>
    <scope>NUCLEOTIDE SEQUENCE [LARGE SCALE GENOMIC DNA]</scope>
    <source>
        <strain evidence="4 5">NCTC11807</strain>
    </source>
</reference>
<dbReference type="InterPro" id="IPR036452">
    <property type="entry name" value="Ribo_hydro-like"/>
</dbReference>
<dbReference type="Proteomes" id="UP000255425">
    <property type="component" value="Unassembled WGS sequence"/>
</dbReference>
<name>A0A380H7B1_9STAP</name>
<dbReference type="AlphaFoldDB" id="A0A380H7B1"/>
<gene>
    <name evidence="4" type="primary">rihC</name>
    <name evidence="4" type="ORF">NCTC11807_01990</name>
</gene>
<organism evidence="4 5">
    <name type="scientific">Staphylococcus saccharolyticus</name>
    <dbReference type="NCBI Taxonomy" id="33028"/>
    <lineage>
        <taxon>Bacteria</taxon>
        <taxon>Bacillati</taxon>
        <taxon>Bacillota</taxon>
        <taxon>Bacilli</taxon>
        <taxon>Bacillales</taxon>
        <taxon>Staphylococcaceae</taxon>
        <taxon>Staphylococcus</taxon>
    </lineage>
</organism>
<dbReference type="PANTHER" id="PTHR12304:SF15">
    <property type="entry name" value="NON-SPECIFIC RIBONUCLEOSIDE HYDROLASE RIHC"/>
    <property type="match status" value="1"/>
</dbReference>
<evidence type="ECO:0000313" key="4">
    <source>
        <dbReference type="EMBL" id="SUM73117.1"/>
    </source>
</evidence>
<evidence type="ECO:0000259" key="3">
    <source>
        <dbReference type="Pfam" id="PF01156"/>
    </source>
</evidence>
<evidence type="ECO:0000256" key="2">
    <source>
        <dbReference type="ARBA" id="ARBA00023295"/>
    </source>
</evidence>
<dbReference type="EC" id="3.2.-.-" evidence="4"/>
<feature type="domain" description="Inosine/uridine-preferring nucleoside hydrolase" evidence="3">
    <location>
        <begin position="5"/>
        <end position="284"/>
    </location>
</feature>
<accession>A0A380H7B1</accession>
<dbReference type="NCBIfam" id="NF008036">
    <property type="entry name" value="PRK10768.1"/>
    <property type="match status" value="1"/>
</dbReference>
<dbReference type="InterPro" id="IPR023186">
    <property type="entry name" value="IUNH"/>
</dbReference>
<evidence type="ECO:0000256" key="1">
    <source>
        <dbReference type="ARBA" id="ARBA00022801"/>
    </source>
</evidence>
<dbReference type="PANTHER" id="PTHR12304">
    <property type="entry name" value="INOSINE-URIDINE PREFERRING NUCLEOSIDE HYDROLASE"/>
    <property type="match status" value="1"/>
</dbReference>
<evidence type="ECO:0000313" key="5">
    <source>
        <dbReference type="Proteomes" id="UP000255425"/>
    </source>
</evidence>
<proteinExistence type="predicted"/>
<dbReference type="GeneID" id="63936035"/>
<dbReference type="GO" id="GO:0005829">
    <property type="term" value="C:cytosol"/>
    <property type="evidence" value="ECO:0007669"/>
    <property type="project" value="TreeGrafter"/>
</dbReference>
<keyword evidence="1 4" id="KW-0378">Hydrolase</keyword>
<dbReference type="Gene3D" id="3.90.245.10">
    <property type="entry name" value="Ribonucleoside hydrolase-like"/>
    <property type="match status" value="1"/>
</dbReference>
<dbReference type="SUPFAM" id="SSF53590">
    <property type="entry name" value="Nucleoside hydrolase"/>
    <property type="match status" value="1"/>
</dbReference>
<keyword evidence="2 4" id="KW-0326">Glycosidase</keyword>
<dbReference type="GO" id="GO:0006152">
    <property type="term" value="P:purine nucleoside catabolic process"/>
    <property type="evidence" value="ECO:0007669"/>
    <property type="project" value="TreeGrafter"/>
</dbReference>
<dbReference type="EMBL" id="UHDZ01000001">
    <property type="protein sequence ID" value="SUM73117.1"/>
    <property type="molecule type" value="Genomic_DNA"/>
</dbReference>
<dbReference type="RefSeq" id="WP_115313648.1">
    <property type="nucleotide sequence ID" value="NZ_CP066042.1"/>
</dbReference>
<sequence length="302" mass="33033">MQIPIIIDTDPGIDDAAAISLALCHSKFDVKMISTVNGNVGIEKTTANALKLKQFFNSNVQVHRGASKPLLNQIVDAAPVHGESGMDGYQFPPVSESDLTSVHAVEALKNLLINSEEPITIVAIGPLTNIAILLSSYPEVQNHIKEVIIMGGSTGRGNVTPLAEFNIYCDPEAAQVVFNSGLPLTMVGLDLASKAMFTYDFVKSFKEVNETGRMLYNLFQHYRSEDFDIGVKVYDVFTILYLLNPQSFIVKEADVQIELDGKYTKGATVVNFNSQYPNCSVVLSPIGSEFKDIFLSSLKNCK</sequence>
<dbReference type="InterPro" id="IPR001910">
    <property type="entry name" value="Inosine/uridine_hydrolase_dom"/>
</dbReference>
<keyword evidence="5" id="KW-1185">Reference proteome</keyword>
<dbReference type="GO" id="GO:0008477">
    <property type="term" value="F:purine nucleosidase activity"/>
    <property type="evidence" value="ECO:0007669"/>
    <property type="project" value="TreeGrafter"/>
</dbReference>
<protein>
    <submittedName>
        <fullName evidence="4">Ribonucleoside hydrolase RihC</fullName>
        <ecNumber evidence="4">3.2.-.-</ecNumber>
    </submittedName>
</protein>